<dbReference type="AlphaFoldDB" id="A0A9D4FIL5"/>
<comment type="caution">
    <text evidence="1">The sequence shown here is derived from an EMBL/GenBank/DDBJ whole genome shotgun (WGS) entry which is preliminary data.</text>
</comment>
<protein>
    <submittedName>
        <fullName evidence="1">Uncharacterized protein</fullName>
    </submittedName>
</protein>
<keyword evidence="2" id="KW-1185">Reference proteome</keyword>
<reference evidence="1" key="2">
    <citation type="submission" date="2020-11" db="EMBL/GenBank/DDBJ databases">
        <authorList>
            <person name="McCartney M.A."/>
            <person name="Auch B."/>
            <person name="Kono T."/>
            <person name="Mallez S."/>
            <person name="Becker A."/>
            <person name="Gohl D.M."/>
            <person name="Silverstein K.A.T."/>
            <person name="Koren S."/>
            <person name="Bechman K.B."/>
            <person name="Herman A."/>
            <person name="Abrahante J.E."/>
            <person name="Garbe J."/>
        </authorList>
    </citation>
    <scope>NUCLEOTIDE SEQUENCE</scope>
    <source>
        <strain evidence="1">Duluth1</strain>
        <tissue evidence="1">Whole animal</tissue>
    </source>
</reference>
<dbReference type="EMBL" id="JAIWYP010000007">
    <property type="protein sequence ID" value="KAH3799002.1"/>
    <property type="molecule type" value="Genomic_DNA"/>
</dbReference>
<evidence type="ECO:0000313" key="2">
    <source>
        <dbReference type="Proteomes" id="UP000828390"/>
    </source>
</evidence>
<accession>A0A9D4FIL5</accession>
<sequence>MNGLADIPFHKTQALQSKALSYKFIDAEARSMRNNIVIYGLTENIHRDAKNLDRAFFENELDIDTSEMYIERAYRIEKGPRTNESKRPLVIRFRDYVDTEIIMEKAYKLKAHRLALTGNIPGKYPEYDQSCTIATKRVTREVDA</sequence>
<proteinExistence type="predicted"/>
<name>A0A9D4FIL5_DREPO</name>
<reference evidence="1" key="1">
    <citation type="journal article" date="2019" name="bioRxiv">
        <title>The Genome of the Zebra Mussel, Dreissena polymorpha: A Resource for Invasive Species Research.</title>
        <authorList>
            <person name="McCartney M.A."/>
            <person name="Auch B."/>
            <person name="Kono T."/>
            <person name="Mallez S."/>
            <person name="Zhang Y."/>
            <person name="Obille A."/>
            <person name="Becker A."/>
            <person name="Abrahante J.E."/>
            <person name="Garbe J."/>
            <person name="Badalamenti J.P."/>
            <person name="Herman A."/>
            <person name="Mangelson H."/>
            <person name="Liachko I."/>
            <person name="Sullivan S."/>
            <person name="Sone E.D."/>
            <person name="Koren S."/>
            <person name="Silverstein K.A.T."/>
            <person name="Beckman K.B."/>
            <person name="Gohl D.M."/>
        </authorList>
    </citation>
    <scope>NUCLEOTIDE SEQUENCE</scope>
    <source>
        <strain evidence="1">Duluth1</strain>
        <tissue evidence="1">Whole animal</tissue>
    </source>
</reference>
<dbReference type="Gene3D" id="3.30.70.1820">
    <property type="entry name" value="L1 transposable element, RRM domain"/>
    <property type="match status" value="1"/>
</dbReference>
<organism evidence="1 2">
    <name type="scientific">Dreissena polymorpha</name>
    <name type="common">Zebra mussel</name>
    <name type="synonym">Mytilus polymorpha</name>
    <dbReference type="NCBI Taxonomy" id="45954"/>
    <lineage>
        <taxon>Eukaryota</taxon>
        <taxon>Metazoa</taxon>
        <taxon>Spiralia</taxon>
        <taxon>Lophotrochozoa</taxon>
        <taxon>Mollusca</taxon>
        <taxon>Bivalvia</taxon>
        <taxon>Autobranchia</taxon>
        <taxon>Heteroconchia</taxon>
        <taxon>Euheterodonta</taxon>
        <taxon>Imparidentia</taxon>
        <taxon>Neoheterodontei</taxon>
        <taxon>Myida</taxon>
        <taxon>Dreissenoidea</taxon>
        <taxon>Dreissenidae</taxon>
        <taxon>Dreissena</taxon>
    </lineage>
</organism>
<dbReference type="Proteomes" id="UP000828390">
    <property type="component" value="Unassembled WGS sequence"/>
</dbReference>
<gene>
    <name evidence="1" type="ORF">DPMN_152606</name>
</gene>
<evidence type="ECO:0000313" key="1">
    <source>
        <dbReference type="EMBL" id="KAH3799002.1"/>
    </source>
</evidence>